<dbReference type="InterPro" id="IPR000569">
    <property type="entry name" value="HECT_dom"/>
</dbReference>
<dbReference type="Gene3D" id="3.90.1750.10">
    <property type="entry name" value="Hect, E3 ligase catalytic domains"/>
    <property type="match status" value="1"/>
</dbReference>
<dbReference type="Proteomes" id="UP000828390">
    <property type="component" value="Unassembled WGS sequence"/>
</dbReference>
<keyword evidence="6" id="KW-1185">Reference proteome</keyword>
<feature type="domain" description="HECT" evidence="4">
    <location>
        <begin position="61"/>
        <end position="136"/>
    </location>
</feature>
<evidence type="ECO:0000256" key="1">
    <source>
        <dbReference type="ARBA" id="ARBA00022786"/>
    </source>
</evidence>
<sequence>MGHTESKDELAPETKPEVKEEESLNGVLRELRALQTQPTNHLIADRSCVLENAFSYFKSGKSELSPLEVSMVTSGYSEHAKEQGGPMREFFSLFFKEVLRKDIDMFEGQDHGQQLFPVNNARAIENHWFHALGKAIVVSTMSGGPGFPYLAPIVVQYLRGLECEHDLNISMVQNMLLRQLIKRVGAIINLT</sequence>
<evidence type="ECO:0000256" key="3">
    <source>
        <dbReference type="SAM" id="MobiDB-lite"/>
    </source>
</evidence>
<evidence type="ECO:0000313" key="5">
    <source>
        <dbReference type="EMBL" id="KAH3775593.1"/>
    </source>
</evidence>
<reference evidence="5" key="1">
    <citation type="journal article" date="2019" name="bioRxiv">
        <title>The Genome of the Zebra Mussel, Dreissena polymorpha: A Resource for Invasive Species Research.</title>
        <authorList>
            <person name="McCartney M.A."/>
            <person name="Auch B."/>
            <person name="Kono T."/>
            <person name="Mallez S."/>
            <person name="Zhang Y."/>
            <person name="Obille A."/>
            <person name="Becker A."/>
            <person name="Abrahante J.E."/>
            <person name="Garbe J."/>
            <person name="Badalamenti J.P."/>
            <person name="Herman A."/>
            <person name="Mangelson H."/>
            <person name="Liachko I."/>
            <person name="Sullivan S."/>
            <person name="Sone E.D."/>
            <person name="Koren S."/>
            <person name="Silverstein K.A.T."/>
            <person name="Beckman K.B."/>
            <person name="Gohl D.M."/>
        </authorList>
    </citation>
    <scope>NUCLEOTIDE SEQUENCE</scope>
    <source>
        <strain evidence="5">Duluth1</strain>
        <tissue evidence="5">Whole animal</tissue>
    </source>
</reference>
<dbReference type="GO" id="GO:0004842">
    <property type="term" value="F:ubiquitin-protein transferase activity"/>
    <property type="evidence" value="ECO:0007669"/>
    <property type="project" value="InterPro"/>
</dbReference>
<dbReference type="EMBL" id="JAIWYP010000009">
    <property type="protein sequence ID" value="KAH3775593.1"/>
    <property type="molecule type" value="Genomic_DNA"/>
</dbReference>
<evidence type="ECO:0000313" key="6">
    <source>
        <dbReference type="Proteomes" id="UP000828390"/>
    </source>
</evidence>
<proteinExistence type="predicted"/>
<accession>A0A9D4IL66</accession>
<gene>
    <name evidence="5" type="ORF">DPMN_176999</name>
</gene>
<dbReference type="InterPro" id="IPR035983">
    <property type="entry name" value="Hect_E3_ubiquitin_ligase"/>
</dbReference>
<reference evidence="5" key="2">
    <citation type="submission" date="2020-11" db="EMBL/GenBank/DDBJ databases">
        <authorList>
            <person name="McCartney M.A."/>
            <person name="Auch B."/>
            <person name="Kono T."/>
            <person name="Mallez S."/>
            <person name="Becker A."/>
            <person name="Gohl D.M."/>
            <person name="Silverstein K.A.T."/>
            <person name="Koren S."/>
            <person name="Bechman K.B."/>
            <person name="Herman A."/>
            <person name="Abrahante J.E."/>
            <person name="Garbe J."/>
        </authorList>
    </citation>
    <scope>NUCLEOTIDE SEQUENCE</scope>
    <source>
        <strain evidence="5">Duluth1</strain>
        <tissue evidence="5">Whole animal</tissue>
    </source>
</reference>
<dbReference type="AlphaFoldDB" id="A0A9D4IL66"/>
<name>A0A9D4IL66_DREPO</name>
<organism evidence="5 6">
    <name type="scientific">Dreissena polymorpha</name>
    <name type="common">Zebra mussel</name>
    <name type="synonym">Mytilus polymorpha</name>
    <dbReference type="NCBI Taxonomy" id="45954"/>
    <lineage>
        <taxon>Eukaryota</taxon>
        <taxon>Metazoa</taxon>
        <taxon>Spiralia</taxon>
        <taxon>Lophotrochozoa</taxon>
        <taxon>Mollusca</taxon>
        <taxon>Bivalvia</taxon>
        <taxon>Autobranchia</taxon>
        <taxon>Heteroconchia</taxon>
        <taxon>Euheterodonta</taxon>
        <taxon>Imparidentia</taxon>
        <taxon>Neoheterodontei</taxon>
        <taxon>Myida</taxon>
        <taxon>Dreissenoidea</taxon>
        <taxon>Dreissenidae</taxon>
        <taxon>Dreissena</taxon>
    </lineage>
</organism>
<protein>
    <recommendedName>
        <fullName evidence="4">HECT domain-containing protein</fullName>
    </recommendedName>
</protein>
<feature type="region of interest" description="Disordered" evidence="3">
    <location>
        <begin position="1"/>
        <end position="23"/>
    </location>
</feature>
<dbReference type="PROSITE" id="PS50237">
    <property type="entry name" value="HECT"/>
    <property type="match status" value="1"/>
</dbReference>
<dbReference type="SUPFAM" id="SSF56204">
    <property type="entry name" value="Hect, E3 ligase catalytic domain"/>
    <property type="match status" value="1"/>
</dbReference>
<evidence type="ECO:0000256" key="2">
    <source>
        <dbReference type="PROSITE-ProRule" id="PRU00104"/>
    </source>
</evidence>
<evidence type="ECO:0000259" key="4">
    <source>
        <dbReference type="PROSITE" id="PS50237"/>
    </source>
</evidence>
<comment type="caution">
    <text evidence="5">The sequence shown here is derived from an EMBL/GenBank/DDBJ whole genome shotgun (WGS) entry which is preliminary data.</text>
</comment>
<feature type="compositionally biased region" description="Basic and acidic residues" evidence="3">
    <location>
        <begin position="1"/>
        <end position="22"/>
    </location>
</feature>
<comment type="caution">
    <text evidence="2">Lacks conserved residue(s) required for the propagation of feature annotation.</text>
</comment>
<keyword evidence="1 2" id="KW-0833">Ubl conjugation pathway</keyword>